<gene>
    <name evidence="7" type="ORF">BGZ99_004046</name>
</gene>
<keyword evidence="5" id="KW-0732">Signal</keyword>
<feature type="compositionally biased region" description="Basic and acidic residues" evidence="3">
    <location>
        <begin position="463"/>
        <end position="505"/>
    </location>
</feature>
<dbReference type="GO" id="GO:0004553">
    <property type="term" value="F:hydrolase activity, hydrolyzing O-glycosyl compounds"/>
    <property type="evidence" value="ECO:0007669"/>
    <property type="project" value="InterPro"/>
</dbReference>
<dbReference type="OrthoDB" id="4781at2759"/>
<keyword evidence="1" id="KW-0378">Hydrolase</keyword>
<feature type="compositionally biased region" description="Basic and acidic residues" evidence="3">
    <location>
        <begin position="325"/>
        <end position="336"/>
    </location>
</feature>
<keyword evidence="4" id="KW-0472">Membrane</keyword>
<keyword evidence="4" id="KW-0812">Transmembrane</keyword>
<dbReference type="InterPro" id="IPR000757">
    <property type="entry name" value="Beta-glucanase-like"/>
</dbReference>
<feature type="signal peptide" evidence="5">
    <location>
        <begin position="1"/>
        <end position="27"/>
    </location>
</feature>
<feature type="region of interest" description="Disordered" evidence="3">
    <location>
        <begin position="85"/>
        <end position="118"/>
    </location>
</feature>
<evidence type="ECO:0000313" key="7">
    <source>
        <dbReference type="EMBL" id="KAG0321258.1"/>
    </source>
</evidence>
<dbReference type="InterPro" id="IPR013320">
    <property type="entry name" value="ConA-like_dom_sf"/>
</dbReference>
<feature type="region of interest" description="Disordered" evidence="3">
    <location>
        <begin position="300"/>
        <end position="346"/>
    </location>
</feature>
<dbReference type="Pfam" id="PF00722">
    <property type="entry name" value="Glyco_hydro_16"/>
    <property type="match status" value="2"/>
</dbReference>
<feature type="region of interest" description="Disordered" evidence="3">
    <location>
        <begin position="262"/>
        <end position="285"/>
    </location>
</feature>
<keyword evidence="2" id="KW-0326">Glycosidase</keyword>
<feature type="region of interest" description="Disordered" evidence="3">
    <location>
        <begin position="538"/>
        <end position="564"/>
    </location>
</feature>
<sequence length="629" mass="69632">MRLLTPSLALLLLHLSLDNLWIQPVQASLFSSSSSSSSDASTKLVSCGASHSRCPIETPCCNNGTCHKTSLQACSLSLGCEPQYSGATDDKNKSKDNNKKSKKDGGAAAADQDEEEEQDLASCFPLPVCRSFKETFKHNKGDKHGQHRPLVPKVDFLGDPDLAHWTSDFDHIAPYATIDPKHKRLVLKARRDTVKTVSGGGFGATVSSTRWNRYGTFSAKFKSGATGPGIVTAMMLSNPNFGEEITLEVTGRDPKTVITDFYRQSAEDRRSGSTGSSSSSSSWLPSMIGLKTRTRKLKNMILPGDGTHGKKKDKVTASDGQQGKEGLDNESDHNNADDNNDYDDNSLEQSHALKRSVIEHELVYKIEWTPDQIRWYVDGSLLRTLTSKALLRERGYGLPSHPMLLQFTIWDAGYDDETRHWAGGATDYGENDDKEYVTAIDWIDIACHDAKEANRNPWPGKEAQARLDQVAKEEKEQREAEEKKAKLAEADEKKEAKRREKEEKKLRKKAGKAGTAVMDQSNKRRDVATTAGSWLFFGRGKHQGDGNDTDSTRGNDKRKTSGSRAGAGWIDRFLDAVFKVFMRWTVVLMVLVGSASYLTQPGSLYARRTYQAPEVSAPAFKVKPTHLMD</sequence>
<evidence type="ECO:0000313" key="8">
    <source>
        <dbReference type="Proteomes" id="UP000738325"/>
    </source>
</evidence>
<feature type="chain" id="PRO_5040362868" description="GH16 domain-containing protein" evidence="5">
    <location>
        <begin position="28"/>
        <end position="629"/>
    </location>
</feature>
<organism evidence="7 8">
    <name type="scientific">Dissophora globulifera</name>
    <dbReference type="NCBI Taxonomy" id="979702"/>
    <lineage>
        <taxon>Eukaryota</taxon>
        <taxon>Fungi</taxon>
        <taxon>Fungi incertae sedis</taxon>
        <taxon>Mucoromycota</taxon>
        <taxon>Mortierellomycotina</taxon>
        <taxon>Mortierellomycetes</taxon>
        <taxon>Mortierellales</taxon>
        <taxon>Mortierellaceae</taxon>
        <taxon>Dissophora</taxon>
    </lineage>
</organism>
<dbReference type="EMBL" id="JAAAIP010000251">
    <property type="protein sequence ID" value="KAG0321258.1"/>
    <property type="molecule type" value="Genomic_DNA"/>
</dbReference>
<evidence type="ECO:0000256" key="5">
    <source>
        <dbReference type="SAM" id="SignalP"/>
    </source>
</evidence>
<dbReference type="GO" id="GO:0005975">
    <property type="term" value="P:carbohydrate metabolic process"/>
    <property type="evidence" value="ECO:0007669"/>
    <property type="project" value="InterPro"/>
</dbReference>
<evidence type="ECO:0000256" key="3">
    <source>
        <dbReference type="SAM" id="MobiDB-lite"/>
    </source>
</evidence>
<feature type="domain" description="GH16" evidence="6">
    <location>
        <begin position="119"/>
        <end position="445"/>
    </location>
</feature>
<evidence type="ECO:0000259" key="6">
    <source>
        <dbReference type="PROSITE" id="PS51762"/>
    </source>
</evidence>
<dbReference type="SUPFAM" id="SSF49899">
    <property type="entry name" value="Concanavalin A-like lectins/glucanases"/>
    <property type="match status" value="1"/>
</dbReference>
<accession>A0A9P6UVC0</accession>
<evidence type="ECO:0000256" key="1">
    <source>
        <dbReference type="ARBA" id="ARBA00022801"/>
    </source>
</evidence>
<protein>
    <recommendedName>
        <fullName evidence="6">GH16 domain-containing protein</fullName>
    </recommendedName>
</protein>
<keyword evidence="8" id="KW-1185">Reference proteome</keyword>
<dbReference type="InterPro" id="IPR044791">
    <property type="entry name" value="Beta-glucanase/XTH"/>
</dbReference>
<comment type="caution">
    <text evidence="7">The sequence shown here is derived from an EMBL/GenBank/DDBJ whole genome shotgun (WGS) entry which is preliminary data.</text>
</comment>
<evidence type="ECO:0000256" key="2">
    <source>
        <dbReference type="ARBA" id="ARBA00023295"/>
    </source>
</evidence>
<feature type="compositionally biased region" description="Low complexity" evidence="3">
    <location>
        <begin position="272"/>
        <end position="282"/>
    </location>
</feature>
<keyword evidence="4" id="KW-1133">Transmembrane helix</keyword>
<dbReference type="Proteomes" id="UP000738325">
    <property type="component" value="Unassembled WGS sequence"/>
</dbReference>
<dbReference type="PANTHER" id="PTHR31062">
    <property type="entry name" value="XYLOGLUCAN ENDOTRANSGLUCOSYLASE/HYDROLASE PROTEIN 8-RELATED"/>
    <property type="match status" value="1"/>
</dbReference>
<reference evidence="7" key="1">
    <citation type="journal article" date="2020" name="Fungal Divers.">
        <title>Resolving the Mortierellaceae phylogeny through synthesis of multi-gene phylogenetics and phylogenomics.</title>
        <authorList>
            <person name="Vandepol N."/>
            <person name="Liber J."/>
            <person name="Desiro A."/>
            <person name="Na H."/>
            <person name="Kennedy M."/>
            <person name="Barry K."/>
            <person name="Grigoriev I.V."/>
            <person name="Miller A.N."/>
            <person name="O'Donnell K."/>
            <person name="Stajich J.E."/>
            <person name="Bonito G."/>
        </authorList>
    </citation>
    <scope>NUCLEOTIDE SEQUENCE</scope>
    <source>
        <strain evidence="7">REB-010B</strain>
    </source>
</reference>
<proteinExistence type="predicted"/>
<dbReference type="Gene3D" id="2.60.120.200">
    <property type="match status" value="2"/>
</dbReference>
<name>A0A9P6UVC0_9FUNG</name>
<feature type="region of interest" description="Disordered" evidence="3">
    <location>
        <begin position="453"/>
        <end position="524"/>
    </location>
</feature>
<evidence type="ECO:0000256" key="4">
    <source>
        <dbReference type="SAM" id="Phobius"/>
    </source>
</evidence>
<feature type="compositionally biased region" description="Basic and acidic residues" evidence="3">
    <location>
        <begin position="542"/>
        <end position="559"/>
    </location>
</feature>
<dbReference type="PROSITE" id="PS51762">
    <property type="entry name" value="GH16_2"/>
    <property type="match status" value="1"/>
</dbReference>
<dbReference type="AlphaFoldDB" id="A0A9P6UVC0"/>
<feature type="compositionally biased region" description="Basic and acidic residues" evidence="3">
    <location>
        <begin position="88"/>
        <end position="105"/>
    </location>
</feature>
<feature type="transmembrane region" description="Helical" evidence="4">
    <location>
        <begin position="581"/>
        <end position="599"/>
    </location>
</feature>